<feature type="domain" description="Rnh202 triple barrel" evidence="2">
    <location>
        <begin position="7"/>
        <end position="87"/>
    </location>
</feature>
<dbReference type="AlphaFoldDB" id="A0A0L0W2W8"/>
<feature type="region of interest" description="Disordered" evidence="1">
    <location>
        <begin position="307"/>
        <end position="360"/>
    </location>
</feature>
<protein>
    <recommendedName>
        <fullName evidence="2">Rnh202 triple barrel domain-containing protein</fullName>
    </recommendedName>
</protein>
<organism evidence="3 4">
    <name type="scientific">Puccinia striiformis f. sp. tritici PST-78</name>
    <dbReference type="NCBI Taxonomy" id="1165861"/>
    <lineage>
        <taxon>Eukaryota</taxon>
        <taxon>Fungi</taxon>
        <taxon>Dikarya</taxon>
        <taxon>Basidiomycota</taxon>
        <taxon>Pucciniomycotina</taxon>
        <taxon>Pucciniomycetes</taxon>
        <taxon>Pucciniales</taxon>
        <taxon>Pucciniaceae</taxon>
        <taxon>Puccinia</taxon>
    </lineage>
</organism>
<dbReference type="EMBL" id="AJIL01000007">
    <property type="protein sequence ID" value="KNF05610.1"/>
    <property type="molecule type" value="Genomic_DNA"/>
</dbReference>
<evidence type="ECO:0000259" key="2">
    <source>
        <dbReference type="Pfam" id="PF17745"/>
    </source>
</evidence>
<reference evidence="4" key="1">
    <citation type="submission" date="2014-03" db="EMBL/GenBank/DDBJ databases">
        <title>The Genome Sequence of Puccinia striiformis f. sp. tritici PST-78.</title>
        <authorList>
            <consortium name="The Broad Institute Genome Sequencing Platform"/>
            <person name="Cuomo C."/>
            <person name="Hulbert S."/>
            <person name="Chen X."/>
            <person name="Walker B."/>
            <person name="Young S.K."/>
            <person name="Zeng Q."/>
            <person name="Gargeya S."/>
            <person name="Fitzgerald M."/>
            <person name="Haas B."/>
            <person name="Abouelleil A."/>
            <person name="Alvarado L."/>
            <person name="Arachchi H.M."/>
            <person name="Berlin A.M."/>
            <person name="Chapman S.B."/>
            <person name="Goldberg J."/>
            <person name="Griggs A."/>
            <person name="Gujja S."/>
            <person name="Hansen M."/>
            <person name="Howarth C."/>
            <person name="Imamovic A."/>
            <person name="Larimer J."/>
            <person name="McCowan C."/>
            <person name="Montmayeur A."/>
            <person name="Murphy C."/>
            <person name="Neiman D."/>
            <person name="Pearson M."/>
            <person name="Priest M."/>
            <person name="Roberts A."/>
            <person name="Saif S."/>
            <person name="Shea T."/>
            <person name="Sisk P."/>
            <person name="Sykes S."/>
            <person name="Wortman J."/>
            <person name="Nusbaum C."/>
            <person name="Birren B."/>
        </authorList>
    </citation>
    <scope>NUCLEOTIDE SEQUENCE [LARGE SCALE GENOMIC DNA]</scope>
    <source>
        <strain evidence="4">race PST-78</strain>
    </source>
</reference>
<dbReference type="PANTHER" id="PTHR13383:SF11">
    <property type="entry name" value="RIBONUCLEASE H2 SUBUNIT B"/>
    <property type="match status" value="1"/>
</dbReference>
<gene>
    <name evidence="3" type="ORF">PSTG_01419</name>
</gene>
<evidence type="ECO:0000313" key="3">
    <source>
        <dbReference type="EMBL" id="KNF05610.1"/>
    </source>
</evidence>
<dbReference type="GO" id="GO:0032299">
    <property type="term" value="C:ribonuclease H2 complex"/>
    <property type="evidence" value="ECO:0007669"/>
    <property type="project" value="InterPro"/>
</dbReference>
<name>A0A0L0W2W8_9BASI</name>
<sequence>MASDPIILPTCLLEVNEDLPIVRLPHPRTRAAALFAVRAGLGIYEIQSVASPPTSSRSWFFEPISEDQPDQLISKQAGRLLLVTPFDPFFLLLDLFLGHLKSGSDHLNPFEVDSNGHKNKDQRGPHSRFEEIDAILERVQEHWLFSDSDNGRGPSTSDVETFTKEAFKNQHLSRIFAPLTHHHQQQQEGGEENQDNERTLWRVEPDRILNEIKRKVDLLTSVGSKAGQSETRSVWTRLAAKEGVLDFDLQNPDHLPVINDVYKKTALEMVQANLTDSINRYILDQNKQEYNFENLKKAKDKLTRQSTTTTIMNPSELIGRKTTTTTSNAPPPAKRKKKDNEDLKPKPKITLHSYFNPKPT</sequence>
<accession>A0A0L0W2W8</accession>
<dbReference type="Pfam" id="PF17745">
    <property type="entry name" value="Ydr279_N"/>
    <property type="match status" value="1"/>
</dbReference>
<dbReference type="InterPro" id="IPR040456">
    <property type="entry name" value="RNase_H2_suB"/>
</dbReference>
<evidence type="ECO:0000313" key="4">
    <source>
        <dbReference type="Proteomes" id="UP000054564"/>
    </source>
</evidence>
<dbReference type="GO" id="GO:0006401">
    <property type="term" value="P:RNA catabolic process"/>
    <property type="evidence" value="ECO:0007669"/>
    <property type="project" value="TreeGrafter"/>
</dbReference>
<dbReference type="OrthoDB" id="29098at2759"/>
<dbReference type="InterPro" id="IPR041195">
    <property type="entry name" value="Rnh202_N"/>
</dbReference>
<dbReference type="Proteomes" id="UP000054564">
    <property type="component" value="Unassembled WGS sequence"/>
</dbReference>
<dbReference type="PANTHER" id="PTHR13383">
    <property type="entry name" value="RIBONUCLEASE H2 SUBUNIT B"/>
    <property type="match status" value="1"/>
</dbReference>
<dbReference type="STRING" id="1165861.A0A0L0W2W8"/>
<comment type="caution">
    <text evidence="3">The sequence shown here is derived from an EMBL/GenBank/DDBJ whole genome shotgun (WGS) entry which is preliminary data.</text>
</comment>
<dbReference type="Gene3D" id="2.20.25.530">
    <property type="match status" value="1"/>
</dbReference>
<evidence type="ECO:0000256" key="1">
    <source>
        <dbReference type="SAM" id="MobiDB-lite"/>
    </source>
</evidence>
<keyword evidence="4" id="KW-1185">Reference proteome</keyword>
<proteinExistence type="predicted"/>
<dbReference type="GO" id="GO:0005654">
    <property type="term" value="C:nucleoplasm"/>
    <property type="evidence" value="ECO:0007669"/>
    <property type="project" value="TreeGrafter"/>
</dbReference>